<name>A0A8T1MHT9_CLOSI</name>
<dbReference type="InterPro" id="IPR002109">
    <property type="entry name" value="Glutaredoxin"/>
</dbReference>
<keyword evidence="2" id="KW-1185">Reference proteome</keyword>
<gene>
    <name evidence="1" type="ORF">CSKR_101958</name>
</gene>
<dbReference type="Gene3D" id="3.40.30.10">
    <property type="entry name" value="Glutaredoxin"/>
    <property type="match status" value="1"/>
</dbReference>
<dbReference type="PROSITE" id="PS51354">
    <property type="entry name" value="GLUTAREDOXIN_2"/>
    <property type="match status" value="1"/>
</dbReference>
<proteinExistence type="predicted"/>
<evidence type="ECO:0000313" key="1">
    <source>
        <dbReference type="EMBL" id="KAG5448518.1"/>
    </source>
</evidence>
<dbReference type="EMBL" id="NIRI02000042">
    <property type="protein sequence ID" value="KAG5448518.1"/>
    <property type="molecule type" value="Genomic_DNA"/>
</dbReference>
<accession>A0A8T1MHT9</accession>
<reference evidence="1 2" key="2">
    <citation type="journal article" date="2021" name="Genomics">
        <title>High-quality reference genome for Clonorchis sinensis.</title>
        <authorList>
            <person name="Young N.D."/>
            <person name="Stroehlein A.J."/>
            <person name="Kinkar L."/>
            <person name="Wang T."/>
            <person name="Sohn W.M."/>
            <person name="Chang B.C.H."/>
            <person name="Kaur P."/>
            <person name="Weisz D."/>
            <person name="Dudchenko O."/>
            <person name="Aiden E.L."/>
            <person name="Korhonen P.K."/>
            <person name="Gasser R.B."/>
        </authorList>
    </citation>
    <scope>NUCLEOTIDE SEQUENCE [LARGE SCALE GENOMIC DNA]</scope>
    <source>
        <strain evidence="1">Cs-k2</strain>
    </source>
</reference>
<dbReference type="GO" id="GO:0034599">
    <property type="term" value="P:cellular response to oxidative stress"/>
    <property type="evidence" value="ECO:0007669"/>
    <property type="project" value="TreeGrafter"/>
</dbReference>
<dbReference type="GO" id="GO:0005737">
    <property type="term" value="C:cytoplasm"/>
    <property type="evidence" value="ECO:0007669"/>
    <property type="project" value="TreeGrafter"/>
</dbReference>
<sequence>MRTADFIEAKLKQRPVLLISKEGCPVCKAVEGILSNYKLNGKKPDNYEVLYIESRNDCGVIETYLWHKLIYRNRQVPHLFVDGSHVGGAKEIQLLHDSGKLGPILQNAGKKYVPLLKPSALKGSCY</sequence>
<organism evidence="1 2">
    <name type="scientific">Clonorchis sinensis</name>
    <name type="common">Chinese liver fluke</name>
    <dbReference type="NCBI Taxonomy" id="79923"/>
    <lineage>
        <taxon>Eukaryota</taxon>
        <taxon>Metazoa</taxon>
        <taxon>Spiralia</taxon>
        <taxon>Lophotrochozoa</taxon>
        <taxon>Platyhelminthes</taxon>
        <taxon>Trematoda</taxon>
        <taxon>Digenea</taxon>
        <taxon>Opisthorchiida</taxon>
        <taxon>Opisthorchiata</taxon>
        <taxon>Opisthorchiidae</taxon>
        <taxon>Clonorchis</taxon>
    </lineage>
</organism>
<dbReference type="PANTHER" id="PTHR45694:SF18">
    <property type="entry name" value="GLUTAREDOXIN-1-RELATED"/>
    <property type="match status" value="1"/>
</dbReference>
<reference evidence="1 2" key="1">
    <citation type="journal article" date="2018" name="Biotechnol. Adv.">
        <title>Improved genomic resources and new bioinformatic workflow for the carcinogenic parasite Clonorchis sinensis: Biotechnological implications.</title>
        <authorList>
            <person name="Wang D."/>
            <person name="Korhonen P.K."/>
            <person name="Gasser R.B."/>
            <person name="Young N.D."/>
        </authorList>
    </citation>
    <scope>NUCLEOTIDE SEQUENCE [LARGE SCALE GENOMIC DNA]</scope>
    <source>
        <strain evidence="1">Cs-k2</strain>
    </source>
</reference>
<dbReference type="PANTHER" id="PTHR45694">
    <property type="entry name" value="GLUTAREDOXIN 2"/>
    <property type="match status" value="1"/>
</dbReference>
<dbReference type="InterPro" id="IPR036249">
    <property type="entry name" value="Thioredoxin-like_sf"/>
</dbReference>
<protein>
    <submittedName>
        <fullName evidence="1">Glutaredoxin-C4</fullName>
    </submittedName>
</protein>
<dbReference type="Proteomes" id="UP000286415">
    <property type="component" value="Unassembled WGS sequence"/>
</dbReference>
<dbReference type="GO" id="GO:0015038">
    <property type="term" value="F:glutathione disulfide oxidoreductase activity"/>
    <property type="evidence" value="ECO:0007669"/>
    <property type="project" value="TreeGrafter"/>
</dbReference>
<dbReference type="Pfam" id="PF00462">
    <property type="entry name" value="Glutaredoxin"/>
    <property type="match status" value="1"/>
</dbReference>
<comment type="caution">
    <text evidence="1">The sequence shown here is derived from an EMBL/GenBank/DDBJ whole genome shotgun (WGS) entry which is preliminary data.</text>
</comment>
<dbReference type="OrthoDB" id="418495at2759"/>
<evidence type="ECO:0000313" key="2">
    <source>
        <dbReference type="Proteomes" id="UP000286415"/>
    </source>
</evidence>
<dbReference type="SUPFAM" id="SSF52833">
    <property type="entry name" value="Thioredoxin-like"/>
    <property type="match status" value="1"/>
</dbReference>
<dbReference type="STRING" id="79923.G7YDN6"/>